<reference evidence="2" key="3">
    <citation type="submission" date="2025-08" db="UniProtKB">
        <authorList>
            <consortium name="Ensembl"/>
        </authorList>
    </citation>
    <scope>IDENTIFICATION</scope>
    <source>
        <strain evidence="2">HSOK</strain>
    </source>
</reference>
<proteinExistence type="predicted"/>
<reference evidence="2" key="4">
    <citation type="submission" date="2025-09" db="UniProtKB">
        <authorList>
            <consortium name="Ensembl"/>
        </authorList>
    </citation>
    <scope>IDENTIFICATION</scope>
    <source>
        <strain evidence="2">HSOK</strain>
    </source>
</reference>
<name>A0A3P9HTE0_ORYLA</name>
<evidence type="ECO:0000256" key="1">
    <source>
        <dbReference type="SAM" id="SignalP"/>
    </source>
</evidence>
<dbReference type="Ensembl" id="ENSORLT00015032005.1">
    <property type="protein sequence ID" value="ENSORLP00015010975.1"/>
    <property type="gene ID" value="ENSORLG00015011776.1"/>
</dbReference>
<keyword evidence="1" id="KW-0732">Signal</keyword>
<feature type="chain" id="PRO_5018199095" evidence="1">
    <location>
        <begin position="25"/>
        <end position="88"/>
    </location>
</feature>
<evidence type="ECO:0000313" key="3">
    <source>
        <dbReference type="Proteomes" id="UP000265200"/>
    </source>
</evidence>
<reference evidence="2 3" key="2">
    <citation type="submission" date="2017-04" db="EMBL/GenBank/DDBJ databases">
        <title>CpG methylation of centromeres and impact of large insertions on vertebrate speciation.</title>
        <authorList>
            <person name="Ichikawa K."/>
            <person name="Yoshimura J."/>
            <person name="Morishita S."/>
        </authorList>
    </citation>
    <scope>NUCLEOTIDE SEQUENCE</scope>
    <source>
        <strain evidence="2 3">HSOK</strain>
    </source>
</reference>
<feature type="signal peptide" evidence="1">
    <location>
        <begin position="1"/>
        <end position="24"/>
    </location>
</feature>
<dbReference type="AlphaFoldDB" id="A0A3P9HTE0"/>
<dbReference type="Proteomes" id="UP000265200">
    <property type="component" value="Chromosome 17"/>
</dbReference>
<protein>
    <submittedName>
        <fullName evidence="2">Uncharacterized protein</fullName>
    </submittedName>
</protein>
<accession>A0A3P9HTE0</accession>
<evidence type="ECO:0000313" key="2">
    <source>
        <dbReference type="Ensembl" id="ENSORLP00015010975.1"/>
    </source>
</evidence>
<reference key="1">
    <citation type="journal article" date="2007" name="Nature">
        <title>The medaka draft genome and insights into vertebrate genome evolution.</title>
        <authorList>
            <person name="Kasahara M."/>
            <person name="Naruse K."/>
            <person name="Sasaki S."/>
            <person name="Nakatani Y."/>
            <person name="Qu W."/>
            <person name="Ahsan B."/>
            <person name="Yamada T."/>
            <person name="Nagayasu Y."/>
            <person name="Doi K."/>
            <person name="Kasai Y."/>
            <person name="Jindo T."/>
            <person name="Kobayashi D."/>
            <person name="Shimada A."/>
            <person name="Toyoda A."/>
            <person name="Kuroki Y."/>
            <person name="Fujiyama A."/>
            <person name="Sasaki T."/>
            <person name="Shimizu A."/>
            <person name="Asakawa S."/>
            <person name="Shimizu N."/>
            <person name="Hashimoto S."/>
            <person name="Yang J."/>
            <person name="Lee Y."/>
            <person name="Matsushima K."/>
            <person name="Sugano S."/>
            <person name="Sakaizumi M."/>
            <person name="Narita T."/>
            <person name="Ohishi K."/>
            <person name="Haga S."/>
            <person name="Ohta F."/>
            <person name="Nomoto H."/>
            <person name="Nogata K."/>
            <person name="Morishita T."/>
            <person name="Endo T."/>
            <person name="Shin-I T."/>
            <person name="Takeda H."/>
            <person name="Morishita S."/>
            <person name="Kohara Y."/>
        </authorList>
    </citation>
    <scope>NUCLEOTIDE SEQUENCE [LARGE SCALE GENOMIC DNA]</scope>
    <source>
        <strain>Hd-rR</strain>
    </source>
</reference>
<sequence length="88" mass="10269">MSSKNYSWWLLFCLVLLCISGVPTFFLGRRVDCVCVNARVLGNTQLMQENLNLDMLTEKNNNNSPAFKDNLSLTVCKKRFWEFPKKQF</sequence>
<organism evidence="2 3">
    <name type="scientific">Oryzias latipes</name>
    <name type="common">Japanese rice fish</name>
    <name type="synonym">Japanese killifish</name>
    <dbReference type="NCBI Taxonomy" id="8090"/>
    <lineage>
        <taxon>Eukaryota</taxon>
        <taxon>Metazoa</taxon>
        <taxon>Chordata</taxon>
        <taxon>Craniata</taxon>
        <taxon>Vertebrata</taxon>
        <taxon>Euteleostomi</taxon>
        <taxon>Actinopterygii</taxon>
        <taxon>Neopterygii</taxon>
        <taxon>Teleostei</taxon>
        <taxon>Neoteleostei</taxon>
        <taxon>Acanthomorphata</taxon>
        <taxon>Ovalentaria</taxon>
        <taxon>Atherinomorphae</taxon>
        <taxon>Beloniformes</taxon>
        <taxon>Adrianichthyidae</taxon>
        <taxon>Oryziinae</taxon>
        <taxon>Oryzias</taxon>
    </lineage>
</organism>